<dbReference type="AlphaFoldDB" id="A0A8H7YFA7"/>
<evidence type="ECO:0000313" key="1">
    <source>
        <dbReference type="EMBL" id="KAG5291325.1"/>
    </source>
</evidence>
<reference evidence="1 2" key="1">
    <citation type="submission" date="2021-01" db="EMBL/GenBank/DDBJ databases">
        <title>Chromosome-level genome assembly of a human fungal pathogen reveals clustering of transcriptionally co-regulated genes.</title>
        <authorList>
            <person name="Voorhies M."/>
            <person name="Cohen S."/>
            <person name="Shea T.P."/>
            <person name="Petrus S."/>
            <person name="Munoz J.F."/>
            <person name="Poplawski S."/>
            <person name="Goldman W.E."/>
            <person name="Michael T."/>
            <person name="Cuomo C.A."/>
            <person name="Sil A."/>
            <person name="Beyhan S."/>
        </authorList>
    </citation>
    <scope>NUCLEOTIDE SEQUENCE [LARGE SCALE GENOMIC DNA]</scope>
    <source>
        <strain evidence="1 2">G184AR</strain>
    </source>
</reference>
<evidence type="ECO:0000313" key="2">
    <source>
        <dbReference type="Proteomes" id="UP000670092"/>
    </source>
</evidence>
<protein>
    <submittedName>
        <fullName evidence="1">Uncharacterized protein</fullName>
    </submittedName>
</protein>
<gene>
    <name evidence="1" type="ORF">I7I52_08619</name>
</gene>
<dbReference type="EMBL" id="JAEVHI010000005">
    <property type="protein sequence ID" value="KAG5291325.1"/>
    <property type="molecule type" value="Genomic_DNA"/>
</dbReference>
<proteinExistence type="predicted"/>
<comment type="caution">
    <text evidence="1">The sequence shown here is derived from an EMBL/GenBank/DDBJ whole genome shotgun (WGS) entry which is preliminary data.</text>
</comment>
<dbReference type="Proteomes" id="UP000670092">
    <property type="component" value="Unassembled WGS sequence"/>
</dbReference>
<sequence>MRRGLHCHQSEIDSAIGSFSAGQCGSIHVSSRMLGSMIYVYGFLHAPYVYVERARTKYNCTGPQYSARVHVHAMIMWPCKRGQRSEEKHIQSCPANSNRCTRSES</sequence>
<accession>A0A8H7YFA7</accession>
<dbReference type="VEuPathDB" id="FungiDB:I7I52_08619"/>
<name>A0A8H7YFA7_AJECA</name>
<organism evidence="1 2">
    <name type="scientific">Ajellomyces capsulatus</name>
    <name type="common">Darling's disease fungus</name>
    <name type="synonym">Histoplasma capsulatum</name>
    <dbReference type="NCBI Taxonomy" id="5037"/>
    <lineage>
        <taxon>Eukaryota</taxon>
        <taxon>Fungi</taxon>
        <taxon>Dikarya</taxon>
        <taxon>Ascomycota</taxon>
        <taxon>Pezizomycotina</taxon>
        <taxon>Eurotiomycetes</taxon>
        <taxon>Eurotiomycetidae</taxon>
        <taxon>Onygenales</taxon>
        <taxon>Ajellomycetaceae</taxon>
        <taxon>Histoplasma</taxon>
    </lineage>
</organism>